<gene>
    <name evidence="1" type="ORF">FA15DRAFT_395949</name>
</gene>
<accession>A0A5C3L9W1</accession>
<reference evidence="1 2" key="1">
    <citation type="journal article" date="2019" name="Nat. Ecol. Evol.">
        <title>Megaphylogeny resolves global patterns of mushroom evolution.</title>
        <authorList>
            <person name="Varga T."/>
            <person name="Krizsan K."/>
            <person name="Foldi C."/>
            <person name="Dima B."/>
            <person name="Sanchez-Garcia M."/>
            <person name="Sanchez-Ramirez S."/>
            <person name="Szollosi G.J."/>
            <person name="Szarkandi J.G."/>
            <person name="Papp V."/>
            <person name="Albert L."/>
            <person name="Andreopoulos W."/>
            <person name="Angelini C."/>
            <person name="Antonin V."/>
            <person name="Barry K.W."/>
            <person name="Bougher N.L."/>
            <person name="Buchanan P."/>
            <person name="Buyck B."/>
            <person name="Bense V."/>
            <person name="Catcheside P."/>
            <person name="Chovatia M."/>
            <person name="Cooper J."/>
            <person name="Damon W."/>
            <person name="Desjardin D."/>
            <person name="Finy P."/>
            <person name="Geml J."/>
            <person name="Haridas S."/>
            <person name="Hughes K."/>
            <person name="Justo A."/>
            <person name="Karasinski D."/>
            <person name="Kautmanova I."/>
            <person name="Kiss B."/>
            <person name="Kocsube S."/>
            <person name="Kotiranta H."/>
            <person name="LaButti K.M."/>
            <person name="Lechner B.E."/>
            <person name="Liimatainen K."/>
            <person name="Lipzen A."/>
            <person name="Lukacs Z."/>
            <person name="Mihaltcheva S."/>
            <person name="Morgado L.N."/>
            <person name="Niskanen T."/>
            <person name="Noordeloos M.E."/>
            <person name="Ohm R.A."/>
            <person name="Ortiz-Santana B."/>
            <person name="Ovrebo C."/>
            <person name="Racz N."/>
            <person name="Riley R."/>
            <person name="Savchenko A."/>
            <person name="Shiryaev A."/>
            <person name="Soop K."/>
            <person name="Spirin V."/>
            <person name="Szebenyi C."/>
            <person name="Tomsovsky M."/>
            <person name="Tulloss R.E."/>
            <person name="Uehling J."/>
            <person name="Grigoriev I.V."/>
            <person name="Vagvolgyi C."/>
            <person name="Papp T."/>
            <person name="Martin F.M."/>
            <person name="Miettinen O."/>
            <person name="Hibbett D.S."/>
            <person name="Nagy L.G."/>
        </authorList>
    </citation>
    <scope>NUCLEOTIDE SEQUENCE [LARGE SCALE GENOMIC DNA]</scope>
    <source>
        <strain evidence="1 2">CBS 121175</strain>
    </source>
</reference>
<protein>
    <submittedName>
        <fullName evidence="1">Uncharacterized protein</fullName>
    </submittedName>
</protein>
<dbReference type="EMBL" id="ML210150">
    <property type="protein sequence ID" value="TFK29293.1"/>
    <property type="molecule type" value="Genomic_DNA"/>
</dbReference>
<evidence type="ECO:0000313" key="1">
    <source>
        <dbReference type="EMBL" id="TFK29293.1"/>
    </source>
</evidence>
<dbReference type="Proteomes" id="UP000307440">
    <property type="component" value="Unassembled WGS sequence"/>
</dbReference>
<keyword evidence="2" id="KW-1185">Reference proteome</keyword>
<evidence type="ECO:0000313" key="2">
    <source>
        <dbReference type="Proteomes" id="UP000307440"/>
    </source>
</evidence>
<organism evidence="1 2">
    <name type="scientific">Coprinopsis marcescibilis</name>
    <name type="common">Agaric fungus</name>
    <name type="synonym">Psathyrella marcescibilis</name>
    <dbReference type="NCBI Taxonomy" id="230819"/>
    <lineage>
        <taxon>Eukaryota</taxon>
        <taxon>Fungi</taxon>
        <taxon>Dikarya</taxon>
        <taxon>Basidiomycota</taxon>
        <taxon>Agaricomycotina</taxon>
        <taxon>Agaricomycetes</taxon>
        <taxon>Agaricomycetidae</taxon>
        <taxon>Agaricales</taxon>
        <taxon>Agaricineae</taxon>
        <taxon>Psathyrellaceae</taxon>
        <taxon>Coprinopsis</taxon>
    </lineage>
</organism>
<proteinExistence type="predicted"/>
<dbReference type="AlphaFoldDB" id="A0A5C3L9W1"/>
<name>A0A5C3L9W1_COPMA</name>
<sequence>MSMFPVAPEPSPTPSMRYPANHRIYMSMIVLSLVPSSCSGQQRVCKRGMSSLLDSRTAKYLAVVFSDVQAASAARMAARSLRCPHQAYCSHDAQPSRSFQVGFTSQHFEYGKSLAFR</sequence>